<dbReference type="EMBL" id="FOHA01000027">
    <property type="protein sequence ID" value="SES07135.1"/>
    <property type="molecule type" value="Genomic_DNA"/>
</dbReference>
<dbReference type="AlphaFoldDB" id="A0A1H9UCE4"/>
<feature type="non-terminal residue" evidence="1">
    <location>
        <position position="49"/>
    </location>
</feature>
<sequence length="49" mass="5551">MSTINSIKQLLGVKDKNIHILSCQEDFYKGKKIILAKGVLTRTFSRCPL</sequence>
<protein>
    <submittedName>
        <fullName evidence="1">Uncharacterized protein</fullName>
    </submittedName>
</protein>
<organism evidence="1 2">
    <name type="scientific">Isobaculum melis</name>
    <dbReference type="NCBI Taxonomy" id="142588"/>
    <lineage>
        <taxon>Bacteria</taxon>
        <taxon>Bacillati</taxon>
        <taxon>Bacillota</taxon>
        <taxon>Bacilli</taxon>
        <taxon>Lactobacillales</taxon>
        <taxon>Carnobacteriaceae</taxon>
        <taxon>Isobaculum</taxon>
    </lineage>
</organism>
<keyword evidence="2" id="KW-1185">Reference proteome</keyword>
<reference evidence="1 2" key="1">
    <citation type="submission" date="2016-10" db="EMBL/GenBank/DDBJ databases">
        <authorList>
            <person name="de Groot N.N."/>
        </authorList>
    </citation>
    <scope>NUCLEOTIDE SEQUENCE [LARGE SCALE GENOMIC DNA]</scope>
    <source>
        <strain evidence="1 2">DSM 13760</strain>
    </source>
</reference>
<proteinExistence type="predicted"/>
<gene>
    <name evidence="1" type="ORF">SAMN04488559_1271</name>
</gene>
<accession>A0A1H9UCE4</accession>
<evidence type="ECO:0000313" key="2">
    <source>
        <dbReference type="Proteomes" id="UP000198948"/>
    </source>
</evidence>
<dbReference type="Proteomes" id="UP000198948">
    <property type="component" value="Unassembled WGS sequence"/>
</dbReference>
<name>A0A1H9UCE4_9LACT</name>
<evidence type="ECO:0000313" key="1">
    <source>
        <dbReference type="EMBL" id="SES07135.1"/>
    </source>
</evidence>